<feature type="domain" description="HPr" evidence="6">
    <location>
        <begin position="1"/>
        <end position="92"/>
    </location>
</feature>
<dbReference type="EMBL" id="MIGB01000015">
    <property type="protein sequence ID" value="OSY39850.1"/>
    <property type="molecule type" value="Genomic_DNA"/>
</dbReference>
<proteinExistence type="predicted"/>
<protein>
    <recommendedName>
        <fullName evidence="3">Phosphocarrier protein HPr</fullName>
    </recommendedName>
</protein>
<evidence type="ECO:0000256" key="4">
    <source>
        <dbReference type="ARBA" id="ARBA00022490"/>
    </source>
</evidence>
<gene>
    <name evidence="7" type="primary">ptsH_2</name>
    <name evidence="7" type="ORF">BG845_03085</name>
</gene>
<keyword evidence="7" id="KW-0808">Transferase</keyword>
<dbReference type="PANTHER" id="PTHR33705">
    <property type="entry name" value="PHOSPHOCARRIER PROTEIN HPR"/>
    <property type="match status" value="1"/>
</dbReference>
<dbReference type="Pfam" id="PF00381">
    <property type="entry name" value="PTS-HPr"/>
    <property type="match status" value="1"/>
</dbReference>
<comment type="function">
    <text evidence="1">General (non sugar-specific) component of the phosphoenolpyruvate-dependent sugar phosphotransferase system (sugar PTS). This major carbohydrate active-transport system catalyzes the phosphorylation of incoming sugar substrates concomitantly with their translocation across the cell membrane. The phosphoryl group from phosphoenolpyruvate (PEP) is transferred to the phosphoryl carrier protein HPr by enzyme I. Phospho-HPr then transfers it to the PTS EIIA domain.</text>
</comment>
<accession>A0A1Y2MXC9</accession>
<dbReference type="RefSeq" id="WP_085913311.1">
    <property type="nucleotide sequence ID" value="NZ_AP018920.1"/>
</dbReference>
<dbReference type="InterPro" id="IPR050399">
    <property type="entry name" value="HPr"/>
</dbReference>
<dbReference type="Proteomes" id="UP000194360">
    <property type="component" value="Unassembled WGS sequence"/>
</dbReference>
<dbReference type="PANTHER" id="PTHR33705:SF2">
    <property type="entry name" value="PHOSPHOCARRIER PROTEIN NPR"/>
    <property type="match status" value="1"/>
</dbReference>
<dbReference type="InterPro" id="IPR000032">
    <property type="entry name" value="HPr-like"/>
</dbReference>
<evidence type="ECO:0000313" key="8">
    <source>
        <dbReference type="Proteomes" id="UP000194360"/>
    </source>
</evidence>
<dbReference type="GO" id="GO:0005737">
    <property type="term" value="C:cytoplasm"/>
    <property type="evidence" value="ECO:0007669"/>
    <property type="project" value="UniProtKB-SubCell"/>
</dbReference>
<dbReference type="PRINTS" id="PR00107">
    <property type="entry name" value="PHOSPHOCPHPR"/>
</dbReference>
<evidence type="ECO:0000256" key="5">
    <source>
        <dbReference type="ARBA" id="ARBA00022683"/>
    </source>
</evidence>
<dbReference type="SUPFAM" id="SSF55594">
    <property type="entry name" value="HPr-like"/>
    <property type="match status" value="1"/>
</dbReference>
<organism evidence="7 8">
    <name type="scientific">Pseudonocardia autotrophica</name>
    <name type="common">Amycolata autotrophica</name>
    <name type="synonym">Nocardia autotrophica</name>
    <dbReference type="NCBI Taxonomy" id="2074"/>
    <lineage>
        <taxon>Bacteria</taxon>
        <taxon>Bacillati</taxon>
        <taxon>Actinomycetota</taxon>
        <taxon>Actinomycetes</taxon>
        <taxon>Pseudonocardiales</taxon>
        <taxon>Pseudonocardiaceae</taxon>
        <taxon>Pseudonocardia</taxon>
    </lineage>
</organism>
<comment type="subcellular location">
    <subcellularLocation>
        <location evidence="2">Cytoplasm</location>
    </subcellularLocation>
</comment>
<dbReference type="Gene3D" id="3.30.1340.10">
    <property type="entry name" value="HPr-like"/>
    <property type="match status" value="1"/>
</dbReference>
<dbReference type="GO" id="GO:0009401">
    <property type="term" value="P:phosphoenolpyruvate-dependent sugar phosphotransferase system"/>
    <property type="evidence" value="ECO:0007669"/>
    <property type="project" value="UniProtKB-KW"/>
</dbReference>
<evidence type="ECO:0000256" key="2">
    <source>
        <dbReference type="ARBA" id="ARBA00004496"/>
    </source>
</evidence>
<keyword evidence="4" id="KW-0963">Cytoplasm</keyword>
<dbReference type="AlphaFoldDB" id="A0A1Y2MXC9"/>
<evidence type="ECO:0000259" key="6">
    <source>
        <dbReference type="PROSITE" id="PS51350"/>
    </source>
</evidence>
<dbReference type="CDD" id="cd00367">
    <property type="entry name" value="PTS-HPr_like"/>
    <property type="match status" value="1"/>
</dbReference>
<evidence type="ECO:0000256" key="1">
    <source>
        <dbReference type="ARBA" id="ARBA00003681"/>
    </source>
</evidence>
<dbReference type="InterPro" id="IPR035895">
    <property type="entry name" value="HPr-like_sf"/>
</dbReference>
<dbReference type="PROSITE" id="PS51350">
    <property type="entry name" value="PTS_HPR_DOM"/>
    <property type="match status" value="1"/>
</dbReference>
<evidence type="ECO:0000256" key="3">
    <source>
        <dbReference type="ARBA" id="ARBA00020422"/>
    </source>
</evidence>
<dbReference type="NCBIfam" id="TIGR01003">
    <property type="entry name" value="PTS_HPr_family"/>
    <property type="match status" value="1"/>
</dbReference>
<keyword evidence="8" id="KW-1185">Reference proteome</keyword>
<dbReference type="PROSITE" id="PS00369">
    <property type="entry name" value="PTS_HPR_HIS"/>
    <property type="match status" value="1"/>
</dbReference>
<sequence length="94" mass="9519">MAERRVKVGSSVGLHARPANLFCSAAKQQPAKVTIGTADGERGPVDAASILSVMGLGVRSGEEVVLTSSDDADGETAVATLADLLVRDLDSAPA</sequence>
<dbReference type="GO" id="GO:0016740">
    <property type="term" value="F:transferase activity"/>
    <property type="evidence" value="ECO:0007669"/>
    <property type="project" value="UniProtKB-KW"/>
</dbReference>
<name>A0A1Y2MXC9_PSEAH</name>
<keyword evidence="5" id="KW-0598">Phosphotransferase system</keyword>
<dbReference type="STRING" id="2074.BG845_03085"/>
<evidence type="ECO:0000313" key="7">
    <source>
        <dbReference type="EMBL" id="OSY39850.1"/>
    </source>
</evidence>
<dbReference type="InterPro" id="IPR001020">
    <property type="entry name" value="PTS_HPr_His_P_site"/>
</dbReference>
<comment type="caution">
    <text evidence="7">The sequence shown here is derived from an EMBL/GenBank/DDBJ whole genome shotgun (WGS) entry which is preliminary data.</text>
</comment>
<reference evidence="7 8" key="1">
    <citation type="submission" date="2016-09" db="EMBL/GenBank/DDBJ databases">
        <title>Pseudonocardia autotrophica DSM535, a candidate organism with high potential of specific P450 cytochromes.</title>
        <authorList>
            <person name="Grumaz C."/>
            <person name="Vainshtein Y."/>
            <person name="Kirstahler P."/>
            <person name="Sohn K."/>
        </authorList>
    </citation>
    <scope>NUCLEOTIDE SEQUENCE [LARGE SCALE GENOMIC DNA]</scope>
    <source>
        <strain evidence="7 8">DSM 535</strain>
    </source>
</reference>
<dbReference type="OrthoDB" id="9809047at2"/>